<keyword evidence="3" id="KW-1185">Reference proteome</keyword>
<dbReference type="CDD" id="cd21037">
    <property type="entry name" value="MLKL_NTD"/>
    <property type="match status" value="1"/>
</dbReference>
<organism evidence="2 3">
    <name type="scientific">Armillaria tabescens</name>
    <name type="common">Ringless honey mushroom</name>
    <name type="synonym">Agaricus tabescens</name>
    <dbReference type="NCBI Taxonomy" id="1929756"/>
    <lineage>
        <taxon>Eukaryota</taxon>
        <taxon>Fungi</taxon>
        <taxon>Dikarya</taxon>
        <taxon>Basidiomycota</taxon>
        <taxon>Agaricomycotina</taxon>
        <taxon>Agaricomycetes</taxon>
        <taxon>Agaricomycetidae</taxon>
        <taxon>Agaricales</taxon>
        <taxon>Marasmiineae</taxon>
        <taxon>Physalacriaceae</taxon>
        <taxon>Desarmillaria</taxon>
    </lineage>
</organism>
<dbReference type="InterPro" id="IPR036537">
    <property type="entry name" value="Adaptor_Cbl_N_dom_sf"/>
</dbReference>
<sequence>MNGDSMAKFFILVKKAVKKPIPFVKKKGIETLIVPLECLKATAGLIPVPALGPATDIVLSILKKVDQSQQNTGTAREIANLCLKAHVTLSEHLQSVEITPTLLDSIRQFEVDLHDVQNTVEEYEQKMSLDQILYSKSYNDELQRLEKRVKSTLSLFQVKKLLSLEETCTKMSTSLQHIEQNTVENNASLQRIVELLLMNRSEPALKPEEPLVDIVQRSHLTLCEEIIDGPGYSLQKAEIRGKIVTIKVFTGCEAKSTWEASTMLDLKVMHPNLPHLIGASSSDERGALFSVYDLDIKCRFEDVIPSWLTIHSDILSSLIDRMSRDLISARNHLCEQICLFAQSGEVHFDILCDARDRFILSLLPWPEAASSSTALVSPTDDITDLDFVMGDTRHNADVRTPVFLA</sequence>
<dbReference type="EMBL" id="JAUEPS010000017">
    <property type="protein sequence ID" value="KAK0458460.1"/>
    <property type="molecule type" value="Genomic_DNA"/>
</dbReference>
<comment type="caution">
    <text evidence="2">The sequence shown here is derived from an EMBL/GenBank/DDBJ whole genome shotgun (WGS) entry which is preliminary data.</text>
</comment>
<dbReference type="GeneID" id="85360960"/>
<keyword evidence="1" id="KW-0175">Coiled coil</keyword>
<dbReference type="AlphaFoldDB" id="A0AA39KEG3"/>
<name>A0AA39KEG3_ARMTA</name>
<accession>A0AA39KEG3</accession>
<proteinExistence type="predicted"/>
<feature type="coiled-coil region" evidence="1">
    <location>
        <begin position="106"/>
        <end position="155"/>
    </location>
</feature>
<evidence type="ECO:0000313" key="2">
    <source>
        <dbReference type="EMBL" id="KAK0458460.1"/>
    </source>
</evidence>
<evidence type="ECO:0000313" key="3">
    <source>
        <dbReference type="Proteomes" id="UP001175211"/>
    </source>
</evidence>
<dbReference type="GO" id="GO:0007166">
    <property type="term" value="P:cell surface receptor signaling pathway"/>
    <property type="evidence" value="ECO:0007669"/>
    <property type="project" value="InterPro"/>
</dbReference>
<dbReference type="Proteomes" id="UP001175211">
    <property type="component" value="Unassembled WGS sequence"/>
</dbReference>
<dbReference type="RefSeq" id="XP_060330730.1">
    <property type="nucleotide sequence ID" value="XM_060477412.1"/>
</dbReference>
<reference evidence="2" key="1">
    <citation type="submission" date="2023-06" db="EMBL/GenBank/DDBJ databases">
        <authorList>
            <consortium name="Lawrence Berkeley National Laboratory"/>
            <person name="Ahrendt S."/>
            <person name="Sahu N."/>
            <person name="Indic B."/>
            <person name="Wong-Bajracharya J."/>
            <person name="Merenyi Z."/>
            <person name="Ke H.-M."/>
            <person name="Monk M."/>
            <person name="Kocsube S."/>
            <person name="Drula E."/>
            <person name="Lipzen A."/>
            <person name="Balint B."/>
            <person name="Henrissat B."/>
            <person name="Andreopoulos B."/>
            <person name="Martin F.M."/>
            <person name="Harder C.B."/>
            <person name="Rigling D."/>
            <person name="Ford K.L."/>
            <person name="Foster G.D."/>
            <person name="Pangilinan J."/>
            <person name="Papanicolaou A."/>
            <person name="Barry K."/>
            <person name="LaButti K."/>
            <person name="Viragh M."/>
            <person name="Koriabine M."/>
            <person name="Yan M."/>
            <person name="Riley R."/>
            <person name="Champramary S."/>
            <person name="Plett K.L."/>
            <person name="Tsai I.J."/>
            <person name="Slot J."/>
            <person name="Sipos G."/>
            <person name="Plett J."/>
            <person name="Nagy L.G."/>
            <person name="Grigoriev I.V."/>
        </authorList>
    </citation>
    <scope>NUCLEOTIDE SEQUENCE</scope>
    <source>
        <strain evidence="2">CCBAS 213</strain>
    </source>
</reference>
<evidence type="ECO:0000256" key="1">
    <source>
        <dbReference type="SAM" id="Coils"/>
    </source>
</evidence>
<dbReference type="Gene3D" id="1.20.930.20">
    <property type="entry name" value="Adaptor protein Cbl, N-terminal domain"/>
    <property type="match status" value="1"/>
</dbReference>
<protein>
    <submittedName>
        <fullName evidence="2">Uncharacterized protein</fullName>
    </submittedName>
</protein>
<dbReference type="InterPro" id="IPR059179">
    <property type="entry name" value="MLKL-like_MCAfunc"/>
</dbReference>
<gene>
    <name evidence="2" type="ORF">EV420DRAFT_1642806</name>
</gene>